<accession>A0A4R1B0Q1</accession>
<feature type="transmembrane region" description="Helical" evidence="1">
    <location>
        <begin position="14"/>
        <end position="33"/>
    </location>
</feature>
<feature type="transmembrane region" description="Helical" evidence="1">
    <location>
        <begin position="79"/>
        <end position="104"/>
    </location>
</feature>
<evidence type="ECO:0000256" key="1">
    <source>
        <dbReference type="SAM" id="Phobius"/>
    </source>
</evidence>
<name>A0A4R1B0Q1_9PROT</name>
<evidence type="ECO:0000313" key="2">
    <source>
        <dbReference type="EMBL" id="TCJ11534.1"/>
    </source>
</evidence>
<dbReference type="OrthoDB" id="5768130at2"/>
<protein>
    <submittedName>
        <fullName evidence="2">DUF599 domain-containing protein</fullName>
    </submittedName>
</protein>
<reference evidence="2 3" key="1">
    <citation type="submission" date="2019-03" db="EMBL/GenBank/DDBJ databases">
        <title>Genome sequence of Thiobacillaceae bacterium LSR1, a sulfur-oxidizing bacterium isolated from freshwater sediment.</title>
        <authorList>
            <person name="Li S."/>
        </authorList>
    </citation>
    <scope>NUCLEOTIDE SEQUENCE [LARGE SCALE GENOMIC DNA]</scope>
    <source>
        <strain evidence="2 3">LSR1</strain>
    </source>
</reference>
<gene>
    <name evidence="2" type="ORF">EZJ19_15375</name>
</gene>
<keyword evidence="1" id="KW-0812">Transmembrane</keyword>
<sequence length="254" mass="27729">MIELLPDLAVLKEFSADTLAMATSVALVASYYLNFHRRARRNPACSIHAVNANARRLWVRQVMTQPGKDVMAVQTLRNFIMVGIMMASTASLLVMGTLTLSGQAENIARSWHVLGFLGSSSPGLWIVKVMVLLADFIVAFFGYAMAIRLANHVLFMINVPHSDQDAHAGLSPDNVADRLIQAGNMMALGMRAFLFAIPLVFWLFGPLFLLLATAGLIVTLSQLDRHDVIEPGAAEARPAASGLAQTLPFRRRTV</sequence>
<evidence type="ECO:0000313" key="3">
    <source>
        <dbReference type="Proteomes" id="UP000295443"/>
    </source>
</evidence>
<feature type="transmembrane region" description="Helical" evidence="1">
    <location>
        <begin position="193"/>
        <end position="218"/>
    </location>
</feature>
<dbReference type="PANTHER" id="PTHR31881">
    <property type="match status" value="1"/>
</dbReference>
<comment type="caution">
    <text evidence="2">The sequence shown here is derived from an EMBL/GenBank/DDBJ whole genome shotgun (WGS) entry which is preliminary data.</text>
</comment>
<feature type="transmembrane region" description="Helical" evidence="1">
    <location>
        <begin position="124"/>
        <end position="146"/>
    </location>
</feature>
<dbReference type="Pfam" id="PF04654">
    <property type="entry name" value="DUF599"/>
    <property type="match status" value="1"/>
</dbReference>
<dbReference type="InterPro" id="IPR006747">
    <property type="entry name" value="DUF599"/>
</dbReference>
<keyword evidence="1" id="KW-1133">Transmembrane helix</keyword>
<organism evidence="2 3">
    <name type="scientific">Parasulfuritortus cantonensis</name>
    <dbReference type="NCBI Taxonomy" id="2528202"/>
    <lineage>
        <taxon>Bacteria</taxon>
        <taxon>Pseudomonadati</taxon>
        <taxon>Pseudomonadota</taxon>
        <taxon>Betaproteobacteria</taxon>
        <taxon>Nitrosomonadales</taxon>
        <taxon>Thiobacillaceae</taxon>
        <taxon>Parasulfuritortus</taxon>
    </lineage>
</organism>
<keyword evidence="1" id="KW-0472">Membrane</keyword>
<dbReference type="AlphaFoldDB" id="A0A4R1B0Q1"/>
<dbReference type="Proteomes" id="UP000295443">
    <property type="component" value="Unassembled WGS sequence"/>
</dbReference>
<keyword evidence="3" id="KW-1185">Reference proteome</keyword>
<dbReference type="PANTHER" id="PTHR31881:SF6">
    <property type="entry name" value="OS09G0494600 PROTEIN"/>
    <property type="match status" value="1"/>
</dbReference>
<proteinExistence type="predicted"/>
<dbReference type="EMBL" id="SJZB01000053">
    <property type="protein sequence ID" value="TCJ11534.1"/>
    <property type="molecule type" value="Genomic_DNA"/>
</dbReference>
<dbReference type="RefSeq" id="WP_131449152.1">
    <property type="nucleotide sequence ID" value="NZ_SJZB01000053.1"/>
</dbReference>